<dbReference type="EMBL" id="JYDQ01000057">
    <property type="protein sequence ID" value="KRY17711.1"/>
    <property type="molecule type" value="Genomic_DNA"/>
</dbReference>
<dbReference type="InterPro" id="IPR020476">
    <property type="entry name" value="Nudix_hydrolase"/>
</dbReference>
<keyword evidence="1 2" id="KW-0378">Hydrolase</keyword>
<proteinExistence type="inferred from homology"/>
<evidence type="ECO:0000256" key="2">
    <source>
        <dbReference type="RuleBase" id="RU003476"/>
    </source>
</evidence>
<name>A0A0V0ZYU0_9BILA</name>
<dbReference type="PROSITE" id="PS51462">
    <property type="entry name" value="NUDIX"/>
    <property type="match status" value="1"/>
</dbReference>
<gene>
    <name evidence="4" type="primary">ndx-2</name>
    <name evidence="4" type="ORF">T12_11677</name>
</gene>
<dbReference type="CDD" id="cd18888">
    <property type="entry name" value="NUDIX_ADPRase_Nudt5"/>
    <property type="match status" value="1"/>
</dbReference>
<comment type="similarity">
    <text evidence="2">Belongs to the Nudix hydrolase family.</text>
</comment>
<evidence type="ECO:0000313" key="4">
    <source>
        <dbReference type="EMBL" id="KRY17711.1"/>
    </source>
</evidence>
<evidence type="ECO:0000256" key="1">
    <source>
        <dbReference type="ARBA" id="ARBA00022801"/>
    </source>
</evidence>
<dbReference type="Pfam" id="PF00293">
    <property type="entry name" value="NUDIX"/>
    <property type="match status" value="1"/>
</dbReference>
<dbReference type="OrthoDB" id="10249920at2759"/>
<protein>
    <submittedName>
        <fullName evidence="4">Putative nudix hydrolase 2</fullName>
    </submittedName>
</protein>
<dbReference type="GO" id="GO:0047631">
    <property type="term" value="F:ADP-ribose diphosphatase activity"/>
    <property type="evidence" value="ECO:0007669"/>
    <property type="project" value="TreeGrafter"/>
</dbReference>
<organism evidence="4 5">
    <name type="scientific">Trichinella patagoniensis</name>
    <dbReference type="NCBI Taxonomy" id="990121"/>
    <lineage>
        <taxon>Eukaryota</taxon>
        <taxon>Metazoa</taxon>
        <taxon>Ecdysozoa</taxon>
        <taxon>Nematoda</taxon>
        <taxon>Enoplea</taxon>
        <taxon>Dorylaimia</taxon>
        <taxon>Trichinellida</taxon>
        <taxon>Trichinellidae</taxon>
        <taxon>Trichinella</taxon>
    </lineage>
</organism>
<feature type="domain" description="Nudix hydrolase" evidence="3">
    <location>
        <begin position="89"/>
        <end position="233"/>
    </location>
</feature>
<dbReference type="InterPro" id="IPR020084">
    <property type="entry name" value="NUDIX_hydrolase_CS"/>
</dbReference>
<keyword evidence="5" id="KW-1185">Reference proteome</keyword>
<sequence length="247" mass="27982">MNNEPTHTRRATRQARHLLICTPNSCESIMHQLNRITGKQPIQVLSVCDLFQSKWLSARQIWYRMVGSGESFTHEVPYRSKFPSKASQGKPMGVSVIAFHRSRACEPERLILVKQFRIPLLSYVIEFPAGMDDAGETAEQTAFRELQEETGFKATRILGSADGVQFLNPGFCEDDTKLVVVEVDGNDPDNFSPKQQLDSNELIDVILVPINDLMPTLKRFVSEGIQIHATVYAFAFGYHLSKNMMRF</sequence>
<dbReference type="InterPro" id="IPR000086">
    <property type="entry name" value="NUDIX_hydrolase_dom"/>
</dbReference>
<dbReference type="SUPFAM" id="SSF55811">
    <property type="entry name" value="Nudix"/>
    <property type="match status" value="1"/>
</dbReference>
<comment type="caution">
    <text evidence="4">The sequence shown here is derived from an EMBL/GenBank/DDBJ whole genome shotgun (WGS) entry which is preliminary data.</text>
</comment>
<dbReference type="PANTHER" id="PTHR11839:SF1">
    <property type="entry name" value="ADP-SUGAR PYROPHOSPHATASE"/>
    <property type="match status" value="1"/>
</dbReference>
<dbReference type="PRINTS" id="PR00502">
    <property type="entry name" value="NUDIXFAMILY"/>
</dbReference>
<dbReference type="Proteomes" id="UP000054783">
    <property type="component" value="Unassembled WGS sequence"/>
</dbReference>
<evidence type="ECO:0000313" key="5">
    <source>
        <dbReference type="Proteomes" id="UP000054783"/>
    </source>
</evidence>
<dbReference type="PROSITE" id="PS00893">
    <property type="entry name" value="NUDIX_BOX"/>
    <property type="match status" value="1"/>
</dbReference>
<dbReference type="STRING" id="990121.A0A0V0ZYU0"/>
<dbReference type="Gene3D" id="3.90.79.10">
    <property type="entry name" value="Nucleoside Triphosphate Pyrophosphohydrolase"/>
    <property type="match status" value="1"/>
</dbReference>
<dbReference type="GO" id="GO:0019693">
    <property type="term" value="P:ribose phosphate metabolic process"/>
    <property type="evidence" value="ECO:0007669"/>
    <property type="project" value="TreeGrafter"/>
</dbReference>
<accession>A0A0V0ZYU0</accession>
<dbReference type="GO" id="GO:0006753">
    <property type="term" value="P:nucleoside phosphate metabolic process"/>
    <property type="evidence" value="ECO:0007669"/>
    <property type="project" value="TreeGrafter"/>
</dbReference>
<dbReference type="InterPro" id="IPR015797">
    <property type="entry name" value="NUDIX_hydrolase-like_dom_sf"/>
</dbReference>
<dbReference type="PANTHER" id="PTHR11839">
    <property type="entry name" value="UDP/ADP-SUGAR PYROPHOSPHATASE"/>
    <property type="match status" value="1"/>
</dbReference>
<dbReference type="AlphaFoldDB" id="A0A0V0ZYU0"/>
<dbReference type="GO" id="GO:0005634">
    <property type="term" value="C:nucleus"/>
    <property type="evidence" value="ECO:0007669"/>
    <property type="project" value="TreeGrafter"/>
</dbReference>
<evidence type="ECO:0000259" key="3">
    <source>
        <dbReference type="PROSITE" id="PS51462"/>
    </source>
</evidence>
<reference evidence="4 5" key="1">
    <citation type="submission" date="2015-01" db="EMBL/GenBank/DDBJ databases">
        <title>Evolution of Trichinella species and genotypes.</title>
        <authorList>
            <person name="Korhonen P.K."/>
            <person name="Edoardo P."/>
            <person name="Giuseppe L.R."/>
            <person name="Gasser R.B."/>
        </authorList>
    </citation>
    <scope>NUCLEOTIDE SEQUENCE [LARGE SCALE GENOMIC DNA]</scope>
    <source>
        <strain evidence="4">ISS2496</strain>
    </source>
</reference>